<dbReference type="NCBIfam" id="TIGR01575">
    <property type="entry name" value="rimI"/>
    <property type="match status" value="1"/>
</dbReference>
<keyword evidence="4 5" id="KW-0012">Acyltransferase</keyword>
<proteinExistence type="inferred from homology"/>
<dbReference type="Pfam" id="PF00583">
    <property type="entry name" value="Acetyltransf_1"/>
    <property type="match status" value="1"/>
</dbReference>
<dbReference type="GO" id="GO:0008999">
    <property type="term" value="F:protein-N-terminal-alanine acetyltransferase activity"/>
    <property type="evidence" value="ECO:0007669"/>
    <property type="project" value="UniProtKB-EC"/>
</dbReference>
<sequence>MRSGDLAEVLAIEQHAYASPWSQGNFIDSLAAGYLAFVLRDAQQRLQGYFLAMKGVDEMHLLNITVAPAAQGRGLARLMLDALCRLCRDEDCAQLWLEVRVSNERARQVYLRYGFAEVGLRRAYYPMPPGQPREDAVLMSLALEEAA</sequence>
<dbReference type="SUPFAM" id="SSF55729">
    <property type="entry name" value="Acyl-CoA N-acyltransferases (Nat)"/>
    <property type="match status" value="1"/>
</dbReference>
<evidence type="ECO:0000256" key="5">
    <source>
        <dbReference type="HAMAP-Rule" id="MF_02210"/>
    </source>
</evidence>
<feature type="active site" description="Proton acceptor" evidence="5">
    <location>
        <position position="98"/>
    </location>
</feature>
<comment type="function">
    <text evidence="5 6">Acetylates the N-terminal alanine of ribosomal protein bS18.</text>
</comment>
<gene>
    <name evidence="5 8" type="primary">rimI</name>
    <name evidence="8" type="ORF">QWJ38_13885</name>
</gene>
<keyword evidence="2 5" id="KW-0963">Cytoplasm</keyword>
<feature type="active site" description="Proton donor" evidence="5">
    <location>
        <position position="110"/>
    </location>
</feature>
<feature type="binding site" evidence="5">
    <location>
        <position position="103"/>
    </location>
    <ligand>
        <name>acetyl-CoA</name>
        <dbReference type="ChEBI" id="CHEBI:57288"/>
    </ligand>
</feature>
<dbReference type="InterPro" id="IPR050680">
    <property type="entry name" value="YpeA/RimI_acetyltransf"/>
</dbReference>
<keyword evidence="3 5" id="KW-0808">Transferase</keyword>
<evidence type="ECO:0000256" key="2">
    <source>
        <dbReference type="ARBA" id="ARBA00022490"/>
    </source>
</evidence>
<accession>A0ABT8DSU5</accession>
<comment type="catalytic activity">
    <reaction evidence="5 6">
        <text>N-terminal L-alanyl-[ribosomal protein bS18] + acetyl-CoA = N-terminal N(alpha)-acetyl-L-alanyl-[ribosomal protein bS18] + CoA + H(+)</text>
        <dbReference type="Rhea" id="RHEA:43756"/>
        <dbReference type="Rhea" id="RHEA-COMP:10676"/>
        <dbReference type="Rhea" id="RHEA-COMP:10677"/>
        <dbReference type="ChEBI" id="CHEBI:15378"/>
        <dbReference type="ChEBI" id="CHEBI:57287"/>
        <dbReference type="ChEBI" id="CHEBI:57288"/>
        <dbReference type="ChEBI" id="CHEBI:64718"/>
        <dbReference type="ChEBI" id="CHEBI:83683"/>
        <dbReference type="EC" id="2.3.1.266"/>
    </reaction>
</comment>
<dbReference type="PANTHER" id="PTHR43420">
    <property type="entry name" value="ACETYLTRANSFERASE"/>
    <property type="match status" value="1"/>
</dbReference>
<dbReference type="Proteomes" id="UP001228044">
    <property type="component" value="Unassembled WGS sequence"/>
</dbReference>
<evidence type="ECO:0000256" key="3">
    <source>
        <dbReference type="ARBA" id="ARBA00022679"/>
    </source>
</evidence>
<evidence type="ECO:0000256" key="4">
    <source>
        <dbReference type="ARBA" id="ARBA00023315"/>
    </source>
</evidence>
<evidence type="ECO:0000313" key="8">
    <source>
        <dbReference type="EMBL" id="MDN3921380.1"/>
    </source>
</evidence>
<feature type="domain" description="N-acetyltransferase" evidence="7">
    <location>
        <begin position="1"/>
        <end position="144"/>
    </location>
</feature>
<dbReference type="InterPro" id="IPR043690">
    <property type="entry name" value="RimI"/>
</dbReference>
<dbReference type="HAMAP" id="MF_02210">
    <property type="entry name" value="RimI"/>
    <property type="match status" value="1"/>
</dbReference>
<dbReference type="InterPro" id="IPR016181">
    <property type="entry name" value="Acyl_CoA_acyltransferase"/>
</dbReference>
<dbReference type="EMBL" id="JAUHHC010000003">
    <property type="protein sequence ID" value="MDN3921380.1"/>
    <property type="molecule type" value="Genomic_DNA"/>
</dbReference>
<dbReference type="PANTHER" id="PTHR43420:SF51">
    <property type="entry name" value="PEPTIDYL-LYSINE N-ACETYLTRANSFERASE YIAC"/>
    <property type="match status" value="1"/>
</dbReference>
<dbReference type="PROSITE" id="PS51186">
    <property type="entry name" value="GNAT"/>
    <property type="match status" value="1"/>
</dbReference>
<keyword evidence="8" id="KW-0689">Ribosomal protein</keyword>
<dbReference type="InterPro" id="IPR006464">
    <property type="entry name" value="AcTrfase_RimI/Ard1"/>
</dbReference>
<dbReference type="EC" id="2.3.1.266" evidence="5 6"/>
<evidence type="ECO:0000313" key="9">
    <source>
        <dbReference type="Proteomes" id="UP001228044"/>
    </source>
</evidence>
<evidence type="ECO:0000259" key="7">
    <source>
        <dbReference type="PROSITE" id="PS51186"/>
    </source>
</evidence>
<comment type="similarity">
    <text evidence="1 5 6">Belongs to the acetyltransferase family. RimI subfamily.</text>
</comment>
<dbReference type="InterPro" id="IPR000182">
    <property type="entry name" value="GNAT_dom"/>
</dbReference>
<name>A0ABT8DSU5_9BURK</name>
<reference evidence="8 9" key="1">
    <citation type="submission" date="2023-06" db="EMBL/GenBank/DDBJ databases">
        <title>Pelomonas sp. PFR6 16S ribosomal RNA gene Genome sequencing and assembly.</title>
        <authorList>
            <person name="Woo H."/>
        </authorList>
    </citation>
    <scope>NUCLEOTIDE SEQUENCE [LARGE SCALE GENOMIC DNA]</scope>
    <source>
        <strain evidence="8 9">PFR6</strain>
    </source>
</reference>
<keyword evidence="9" id="KW-1185">Reference proteome</keyword>
<keyword evidence="8" id="KW-0687">Ribonucleoprotein</keyword>
<dbReference type="Gene3D" id="3.40.630.30">
    <property type="match status" value="1"/>
</dbReference>
<comment type="caution">
    <text evidence="5">Lacks conserved residue(s) required for the propagation of feature annotation.</text>
</comment>
<evidence type="ECO:0000256" key="6">
    <source>
        <dbReference type="RuleBase" id="RU363094"/>
    </source>
</evidence>
<evidence type="ECO:0000256" key="1">
    <source>
        <dbReference type="ARBA" id="ARBA00005395"/>
    </source>
</evidence>
<dbReference type="CDD" id="cd04301">
    <property type="entry name" value="NAT_SF"/>
    <property type="match status" value="1"/>
</dbReference>
<comment type="caution">
    <text evidence="8">The sequence shown here is derived from an EMBL/GenBank/DDBJ whole genome shotgun (WGS) entry which is preliminary data.</text>
</comment>
<protein>
    <recommendedName>
        <fullName evidence="5 6">[Ribosomal protein bS18]-alanine N-acetyltransferase</fullName>
        <ecNumber evidence="5 6">2.3.1.266</ecNumber>
    </recommendedName>
</protein>
<dbReference type="GO" id="GO:0005840">
    <property type="term" value="C:ribosome"/>
    <property type="evidence" value="ECO:0007669"/>
    <property type="project" value="UniProtKB-KW"/>
</dbReference>
<organism evidence="8 9">
    <name type="scientific">Roseateles violae</name>
    <dbReference type="NCBI Taxonomy" id="3058042"/>
    <lineage>
        <taxon>Bacteria</taxon>
        <taxon>Pseudomonadati</taxon>
        <taxon>Pseudomonadota</taxon>
        <taxon>Betaproteobacteria</taxon>
        <taxon>Burkholderiales</taxon>
        <taxon>Sphaerotilaceae</taxon>
        <taxon>Roseateles</taxon>
    </lineage>
</organism>
<comment type="subcellular location">
    <subcellularLocation>
        <location evidence="5 6">Cytoplasm</location>
    </subcellularLocation>
</comment>